<dbReference type="RefSeq" id="WP_093936490.1">
    <property type="nucleotide sequence ID" value="NZ_NMQT01000094.1"/>
</dbReference>
<dbReference type="Pfam" id="PF00291">
    <property type="entry name" value="PALP"/>
    <property type="match status" value="1"/>
</dbReference>
<proteinExistence type="inferred from homology"/>
<dbReference type="GO" id="GO:0006565">
    <property type="term" value="P:L-serine catabolic process"/>
    <property type="evidence" value="ECO:0007669"/>
    <property type="project" value="TreeGrafter"/>
</dbReference>
<dbReference type="GO" id="GO:0004794">
    <property type="term" value="F:threonine deaminase activity"/>
    <property type="evidence" value="ECO:0007669"/>
    <property type="project" value="UniProtKB-EC"/>
</dbReference>
<dbReference type="GO" id="GO:0006567">
    <property type="term" value="P:L-threonine catabolic process"/>
    <property type="evidence" value="ECO:0007669"/>
    <property type="project" value="TreeGrafter"/>
</dbReference>
<keyword evidence="6" id="KW-0456">Lyase</keyword>
<name>A0A229RY01_9PSEU</name>
<reference evidence="10 11" key="1">
    <citation type="submission" date="2017-07" db="EMBL/GenBank/DDBJ databases">
        <title>Amycolatopsis thailandensis Genome sequencing and assembly.</title>
        <authorList>
            <person name="Kaur N."/>
            <person name="Mayilraj S."/>
        </authorList>
    </citation>
    <scope>NUCLEOTIDE SEQUENCE [LARGE SCALE GENOMIC DNA]</scope>
    <source>
        <strain evidence="10 11">JCM 16380</strain>
    </source>
</reference>
<dbReference type="EMBL" id="NMQT01000094">
    <property type="protein sequence ID" value="OXM51234.1"/>
    <property type="molecule type" value="Genomic_DNA"/>
</dbReference>
<evidence type="ECO:0000256" key="3">
    <source>
        <dbReference type="ARBA" id="ARBA00010869"/>
    </source>
</evidence>
<dbReference type="PANTHER" id="PTHR48078">
    <property type="entry name" value="THREONINE DEHYDRATASE, MITOCHONDRIAL-RELATED"/>
    <property type="match status" value="1"/>
</dbReference>
<comment type="similarity">
    <text evidence="3">Belongs to the serine/threonine dehydratase family.</text>
</comment>
<comment type="catalytic activity">
    <reaction evidence="1">
        <text>L-threonine = 2-oxobutanoate + NH4(+)</text>
        <dbReference type="Rhea" id="RHEA:22108"/>
        <dbReference type="ChEBI" id="CHEBI:16763"/>
        <dbReference type="ChEBI" id="CHEBI:28938"/>
        <dbReference type="ChEBI" id="CHEBI:57926"/>
        <dbReference type="EC" id="4.3.1.19"/>
    </reaction>
</comment>
<dbReference type="GO" id="GO:0009097">
    <property type="term" value="P:isoleucine biosynthetic process"/>
    <property type="evidence" value="ECO:0007669"/>
    <property type="project" value="TreeGrafter"/>
</dbReference>
<evidence type="ECO:0000313" key="10">
    <source>
        <dbReference type="EMBL" id="OXM51234.1"/>
    </source>
</evidence>
<dbReference type="PANTHER" id="PTHR48078:SF6">
    <property type="entry name" value="L-THREONINE DEHYDRATASE CATABOLIC TDCB"/>
    <property type="match status" value="1"/>
</dbReference>
<evidence type="ECO:0000256" key="1">
    <source>
        <dbReference type="ARBA" id="ARBA00001274"/>
    </source>
</evidence>
<dbReference type="EC" id="4.3.1.19" evidence="4"/>
<dbReference type="InterPro" id="IPR036052">
    <property type="entry name" value="TrpB-like_PALP_sf"/>
</dbReference>
<dbReference type="SUPFAM" id="SSF53686">
    <property type="entry name" value="Tryptophan synthase beta subunit-like PLP-dependent enzymes"/>
    <property type="match status" value="1"/>
</dbReference>
<dbReference type="FunFam" id="3.40.50.1100:FF:000005">
    <property type="entry name" value="Threonine dehydratase catabolic"/>
    <property type="match status" value="1"/>
</dbReference>
<protein>
    <recommendedName>
        <fullName evidence="4">threonine ammonia-lyase</fullName>
        <ecNumber evidence="4">4.3.1.19</ecNumber>
    </recommendedName>
    <alternativeName>
        <fullName evidence="8">Threonine deaminase</fullName>
    </alternativeName>
</protein>
<evidence type="ECO:0000256" key="5">
    <source>
        <dbReference type="ARBA" id="ARBA00022898"/>
    </source>
</evidence>
<keyword evidence="5" id="KW-0663">Pyridoxal phosphate</keyword>
<comment type="function">
    <text evidence="7">Catalyzes the anaerobic formation of alpha-ketobutyrate and ammonia from threonine in a two-step reaction. The first step involved a dehydration of threonine and a production of enamine intermediates (aminocrotonate), which tautomerizes to its imine form (iminobutyrate). Both intermediates are unstable and short-lived. The second step is the nonenzymatic hydrolysis of the enamine/imine intermediates to form 2-ketobutyrate and free ammonia. In the low water environment of the cell, the second step is accelerated by RidA.</text>
</comment>
<evidence type="ECO:0000256" key="4">
    <source>
        <dbReference type="ARBA" id="ARBA00012096"/>
    </source>
</evidence>
<dbReference type="OrthoDB" id="4408011at2"/>
<dbReference type="InterPro" id="IPR050147">
    <property type="entry name" value="Ser/Thr_Dehydratase"/>
</dbReference>
<evidence type="ECO:0000256" key="8">
    <source>
        <dbReference type="ARBA" id="ARBA00031427"/>
    </source>
</evidence>
<dbReference type="Proteomes" id="UP000215223">
    <property type="component" value="Unassembled WGS sequence"/>
</dbReference>
<evidence type="ECO:0000259" key="9">
    <source>
        <dbReference type="Pfam" id="PF00291"/>
    </source>
</evidence>
<comment type="cofactor">
    <cofactor evidence="2">
        <name>pyridoxal 5'-phosphate</name>
        <dbReference type="ChEBI" id="CHEBI:597326"/>
    </cofactor>
</comment>
<dbReference type="Gene3D" id="3.40.50.1100">
    <property type="match status" value="2"/>
</dbReference>
<dbReference type="CDD" id="cd01562">
    <property type="entry name" value="Thr-dehyd"/>
    <property type="match status" value="1"/>
</dbReference>
<dbReference type="AlphaFoldDB" id="A0A229RY01"/>
<accession>A0A229RY01</accession>
<comment type="caution">
    <text evidence="10">The sequence shown here is derived from an EMBL/GenBank/DDBJ whole genome shotgun (WGS) entry which is preliminary data.</text>
</comment>
<evidence type="ECO:0000256" key="7">
    <source>
        <dbReference type="ARBA" id="ARBA00025527"/>
    </source>
</evidence>
<sequence>MDLVSIEEIRDAASRVKGAAVRTPLLEQSWAPLWLKPESLQPIGAFKVRGAYNAIAALNEDQRARGVCAFSSGNHAQAVAYAAKRFGIPATIIVPDVAPRAKVEATKALGAEVIEVPIDRQESSALAVAEERALTMIPPFDHRDVIAGQGTVGLEIAEDLPDAGVVLVPLSGGGLASGVGTAIKALLPGAKVIGVEPELAADTAEGLRAGRRIEWPMDLRARTSADGLRAQPSDLTFAHLQAVLDDVVTVSEEEIGEAVRTLAHRARLIAEPSGATATAAYLSHRDALPPGKVVSVVSGGNMDPATLAALLADRG</sequence>
<evidence type="ECO:0000313" key="11">
    <source>
        <dbReference type="Proteomes" id="UP000215223"/>
    </source>
</evidence>
<organism evidence="10 11">
    <name type="scientific">Amycolatopsis thailandensis</name>
    <dbReference type="NCBI Taxonomy" id="589330"/>
    <lineage>
        <taxon>Bacteria</taxon>
        <taxon>Bacillati</taxon>
        <taxon>Actinomycetota</taxon>
        <taxon>Actinomycetes</taxon>
        <taxon>Pseudonocardiales</taxon>
        <taxon>Pseudonocardiaceae</taxon>
        <taxon>Amycolatopsis</taxon>
    </lineage>
</organism>
<dbReference type="GO" id="GO:0003941">
    <property type="term" value="F:L-serine ammonia-lyase activity"/>
    <property type="evidence" value="ECO:0007669"/>
    <property type="project" value="TreeGrafter"/>
</dbReference>
<evidence type="ECO:0000256" key="2">
    <source>
        <dbReference type="ARBA" id="ARBA00001933"/>
    </source>
</evidence>
<gene>
    <name evidence="10" type="ORF">CFP71_25600</name>
</gene>
<dbReference type="InterPro" id="IPR001926">
    <property type="entry name" value="TrpB-like_PALP"/>
</dbReference>
<evidence type="ECO:0000256" key="6">
    <source>
        <dbReference type="ARBA" id="ARBA00023239"/>
    </source>
</evidence>
<keyword evidence="11" id="KW-1185">Reference proteome</keyword>
<feature type="domain" description="Tryptophan synthase beta chain-like PALP" evidence="9">
    <location>
        <begin position="22"/>
        <end position="299"/>
    </location>
</feature>